<dbReference type="SUPFAM" id="SSF55347">
    <property type="entry name" value="Glyceraldehyde-3-phosphate dehydrogenase-like, C-terminal domain"/>
    <property type="match status" value="1"/>
</dbReference>
<reference evidence="7 8" key="1">
    <citation type="journal article" date="2016" name="Proc. Natl. Acad. Sci. U.S.A.">
        <title>Comparative genomics of biotechnologically important yeasts.</title>
        <authorList>
            <person name="Riley R."/>
            <person name="Haridas S."/>
            <person name="Wolfe K.H."/>
            <person name="Lopes M.R."/>
            <person name="Hittinger C.T."/>
            <person name="Goeker M."/>
            <person name="Salamov A.A."/>
            <person name="Wisecaver J.H."/>
            <person name="Long T.M."/>
            <person name="Calvey C.H."/>
            <person name="Aerts A.L."/>
            <person name="Barry K.W."/>
            <person name="Choi C."/>
            <person name="Clum A."/>
            <person name="Coughlan A.Y."/>
            <person name="Deshpande S."/>
            <person name="Douglass A.P."/>
            <person name="Hanson S.J."/>
            <person name="Klenk H.-P."/>
            <person name="LaButti K.M."/>
            <person name="Lapidus A."/>
            <person name="Lindquist E.A."/>
            <person name="Lipzen A.M."/>
            <person name="Meier-Kolthoff J.P."/>
            <person name="Ohm R.A."/>
            <person name="Otillar R.P."/>
            <person name="Pangilinan J.L."/>
            <person name="Peng Y."/>
            <person name="Rokas A."/>
            <person name="Rosa C.A."/>
            <person name="Scheuner C."/>
            <person name="Sibirny A.A."/>
            <person name="Slot J.C."/>
            <person name="Stielow J.B."/>
            <person name="Sun H."/>
            <person name="Kurtzman C.P."/>
            <person name="Blackwell M."/>
            <person name="Grigoriev I.V."/>
            <person name="Jeffries T.W."/>
        </authorList>
    </citation>
    <scope>NUCLEOTIDE SEQUENCE [LARGE SCALE GENOMIC DNA]</scope>
    <source>
        <strain evidence="7 8">NRRL Y-11557</strain>
    </source>
</reference>
<dbReference type="GO" id="GO:0000166">
    <property type="term" value="F:nucleotide binding"/>
    <property type="evidence" value="ECO:0007669"/>
    <property type="project" value="InterPro"/>
</dbReference>
<dbReference type="InterPro" id="IPR036291">
    <property type="entry name" value="NAD(P)-bd_dom_sf"/>
</dbReference>
<evidence type="ECO:0000256" key="4">
    <source>
        <dbReference type="ARBA" id="ARBA00042988"/>
    </source>
</evidence>
<evidence type="ECO:0000259" key="6">
    <source>
        <dbReference type="Pfam" id="PF01408"/>
    </source>
</evidence>
<dbReference type="GO" id="GO:0047837">
    <property type="term" value="F:D-xylose 1-dehydrogenase (NADP+) activity"/>
    <property type="evidence" value="ECO:0007669"/>
    <property type="project" value="UniProtKB-EC"/>
</dbReference>
<dbReference type="OrthoDB" id="2129491at2759"/>
<dbReference type="PANTHER" id="PTHR22604">
    <property type="entry name" value="OXIDOREDUCTASES"/>
    <property type="match status" value="1"/>
</dbReference>
<dbReference type="STRING" id="675824.A0A1E3PY63"/>
<evidence type="ECO:0000256" key="1">
    <source>
        <dbReference type="ARBA" id="ARBA00010928"/>
    </source>
</evidence>
<dbReference type="InterPro" id="IPR000683">
    <property type="entry name" value="Gfo/Idh/MocA-like_OxRdtase_N"/>
</dbReference>
<dbReference type="AlphaFoldDB" id="A0A1E3PY63"/>
<evidence type="ECO:0000256" key="2">
    <source>
        <dbReference type="ARBA" id="ARBA00023002"/>
    </source>
</evidence>
<comment type="catalytic activity">
    <reaction evidence="5">
        <text>D-xylose + NADP(+) = D-xylono-1,5-lactone + NADPH + H(+)</text>
        <dbReference type="Rhea" id="RHEA:22000"/>
        <dbReference type="ChEBI" id="CHEBI:15378"/>
        <dbReference type="ChEBI" id="CHEBI:15867"/>
        <dbReference type="ChEBI" id="CHEBI:53455"/>
        <dbReference type="ChEBI" id="CHEBI:57783"/>
        <dbReference type="ChEBI" id="CHEBI:58349"/>
        <dbReference type="EC" id="1.1.1.179"/>
    </reaction>
</comment>
<dbReference type="EC" id="1.1.1.179" evidence="3"/>
<dbReference type="Pfam" id="PF01408">
    <property type="entry name" value="GFO_IDH_MocA"/>
    <property type="match status" value="1"/>
</dbReference>
<evidence type="ECO:0000256" key="5">
    <source>
        <dbReference type="ARBA" id="ARBA00049233"/>
    </source>
</evidence>
<accession>A0A1E3PY63</accession>
<name>A0A1E3PY63_LIPST</name>
<dbReference type="EMBL" id="KV454301">
    <property type="protein sequence ID" value="ODQ70214.1"/>
    <property type="molecule type" value="Genomic_DNA"/>
</dbReference>
<dbReference type="Gene3D" id="3.30.360.10">
    <property type="entry name" value="Dihydrodipicolinate Reductase, domain 2"/>
    <property type="match status" value="1"/>
</dbReference>
<dbReference type="InterPro" id="IPR050984">
    <property type="entry name" value="Gfo/Idh/MocA_domain"/>
</dbReference>
<comment type="similarity">
    <text evidence="1">Belongs to the Gfo/Idh/MocA family.</text>
</comment>
<organism evidence="7 8">
    <name type="scientific">Lipomyces starkeyi NRRL Y-11557</name>
    <dbReference type="NCBI Taxonomy" id="675824"/>
    <lineage>
        <taxon>Eukaryota</taxon>
        <taxon>Fungi</taxon>
        <taxon>Dikarya</taxon>
        <taxon>Ascomycota</taxon>
        <taxon>Saccharomycotina</taxon>
        <taxon>Lipomycetes</taxon>
        <taxon>Lipomycetales</taxon>
        <taxon>Lipomycetaceae</taxon>
        <taxon>Lipomyces</taxon>
    </lineage>
</organism>
<evidence type="ECO:0000313" key="8">
    <source>
        <dbReference type="Proteomes" id="UP000094385"/>
    </source>
</evidence>
<dbReference type="Proteomes" id="UP000094385">
    <property type="component" value="Unassembled WGS sequence"/>
</dbReference>
<keyword evidence="2" id="KW-0560">Oxidoreductase</keyword>
<proteinExistence type="inferred from homology"/>
<evidence type="ECO:0000256" key="3">
    <source>
        <dbReference type="ARBA" id="ARBA00038984"/>
    </source>
</evidence>
<keyword evidence="8" id="KW-1185">Reference proteome</keyword>
<dbReference type="SUPFAM" id="SSF51735">
    <property type="entry name" value="NAD(P)-binding Rossmann-fold domains"/>
    <property type="match status" value="1"/>
</dbReference>
<dbReference type="Gene3D" id="3.40.50.720">
    <property type="entry name" value="NAD(P)-binding Rossmann-like Domain"/>
    <property type="match status" value="1"/>
</dbReference>
<sequence>MVYTCHWGLVGAGEISELFLQDLLTVPATRGVTDVAHKPVAVAARSLDRAKTFIASHVPDLKDSIKAYGSYAEIVADSTIDVIYIGTTQSTHYEVALLALRAGKNVLCEKPFTINSKQAEHLALVAKEKNVFLMEAVWTRFFPLTIEFEKLIHKDMVIGPIRRVFTDFSVCCPADPSFRLYNLEAGGGALLDLGLYALMWMFLTCYKHPENHRSNPDVVKAVSLKSPLNVDESTAITTLWSKPKILCVSTCSLMMDSPSECVVRVQGDKGDVIIPIHGSRPEKIIINLTGEESKTLNFPIPGQGLFWEADAVARDIRDGKKVDDHYPIQDSILSMQIMDEVRRQNDFKFPDALEFVEDY</sequence>
<gene>
    <name evidence="7" type="ORF">LIPSTDRAFT_107358</name>
</gene>
<dbReference type="PANTHER" id="PTHR22604:SF105">
    <property type="entry name" value="TRANS-1,2-DIHYDROBENZENE-1,2-DIOL DEHYDROGENASE"/>
    <property type="match status" value="1"/>
</dbReference>
<protein>
    <recommendedName>
        <fullName evidence="3">D-xylose 1-dehydrogenase (NADP(+), D-xylono-1,5-lactone-forming)</fullName>
        <ecNumber evidence="3">1.1.1.179</ecNumber>
    </recommendedName>
    <alternativeName>
        <fullName evidence="4">D-xylose-NADP dehydrogenase</fullName>
    </alternativeName>
</protein>
<evidence type="ECO:0000313" key="7">
    <source>
        <dbReference type="EMBL" id="ODQ70214.1"/>
    </source>
</evidence>
<feature type="domain" description="Gfo/Idh/MocA-like oxidoreductase N-terminal" evidence="6">
    <location>
        <begin position="6"/>
        <end position="134"/>
    </location>
</feature>